<dbReference type="SUPFAM" id="SSF56420">
    <property type="entry name" value="Peptide deformylase"/>
    <property type="match status" value="1"/>
</dbReference>
<feature type="non-terminal residue" evidence="2">
    <location>
        <position position="46"/>
    </location>
</feature>
<comment type="similarity">
    <text evidence="1">Belongs to the polypeptide deformylase family.</text>
</comment>
<proteinExistence type="inferred from homology"/>
<sequence>MAIRTIIQIGHPSLKAKNKLIKSFNSSKVKQLVKDLTDTMYDSGLI</sequence>
<evidence type="ECO:0000313" key="2">
    <source>
        <dbReference type="EMBL" id="PJE58207.1"/>
    </source>
</evidence>
<name>A0A2M8KE60_9BACT</name>
<accession>A0A2M8KE60</accession>
<dbReference type="GO" id="GO:0042586">
    <property type="term" value="F:peptide deformylase activity"/>
    <property type="evidence" value="ECO:0007669"/>
    <property type="project" value="InterPro"/>
</dbReference>
<dbReference type="Pfam" id="PF01327">
    <property type="entry name" value="Pep_deformylase"/>
    <property type="match status" value="1"/>
</dbReference>
<dbReference type="InterPro" id="IPR023635">
    <property type="entry name" value="Peptide_deformylase"/>
</dbReference>
<dbReference type="EMBL" id="PFDW01000044">
    <property type="protein sequence ID" value="PJE58207.1"/>
    <property type="molecule type" value="Genomic_DNA"/>
</dbReference>
<evidence type="ECO:0000313" key="3">
    <source>
        <dbReference type="Proteomes" id="UP000231450"/>
    </source>
</evidence>
<dbReference type="InterPro" id="IPR036821">
    <property type="entry name" value="Peptide_deformylase_sf"/>
</dbReference>
<dbReference type="AlphaFoldDB" id="A0A2M8KE60"/>
<comment type="caution">
    <text evidence="2">The sequence shown here is derived from an EMBL/GenBank/DDBJ whole genome shotgun (WGS) entry which is preliminary data.</text>
</comment>
<protein>
    <submittedName>
        <fullName evidence="2">Peptide deformylase</fullName>
    </submittedName>
</protein>
<organism evidence="2 3">
    <name type="scientific">Candidatus Portnoybacteria bacterium CG10_big_fil_rev_8_21_14_0_10_36_7</name>
    <dbReference type="NCBI Taxonomy" id="1974812"/>
    <lineage>
        <taxon>Bacteria</taxon>
        <taxon>Candidatus Portnoyibacteriota</taxon>
    </lineage>
</organism>
<gene>
    <name evidence="2" type="ORF">COU81_01980</name>
</gene>
<dbReference type="Gene3D" id="3.90.45.10">
    <property type="entry name" value="Peptide deformylase"/>
    <property type="match status" value="1"/>
</dbReference>
<dbReference type="Proteomes" id="UP000231450">
    <property type="component" value="Unassembled WGS sequence"/>
</dbReference>
<reference evidence="3" key="1">
    <citation type="submission" date="2017-09" db="EMBL/GenBank/DDBJ databases">
        <title>Depth-based differentiation of microbial function through sediment-hosted aquifers and enrichment of novel symbionts in the deep terrestrial subsurface.</title>
        <authorList>
            <person name="Probst A.J."/>
            <person name="Ladd B."/>
            <person name="Jarett J.K."/>
            <person name="Geller-Mcgrath D.E."/>
            <person name="Sieber C.M.K."/>
            <person name="Emerson J.B."/>
            <person name="Anantharaman K."/>
            <person name="Thomas B.C."/>
            <person name="Malmstrom R."/>
            <person name="Stieglmeier M."/>
            <person name="Klingl A."/>
            <person name="Woyke T."/>
            <person name="Ryan C.M."/>
            <person name="Banfield J.F."/>
        </authorList>
    </citation>
    <scope>NUCLEOTIDE SEQUENCE [LARGE SCALE GENOMIC DNA]</scope>
</reference>
<evidence type="ECO:0000256" key="1">
    <source>
        <dbReference type="ARBA" id="ARBA00010759"/>
    </source>
</evidence>